<accession>A0AAV0I469</accession>
<reference evidence="1" key="1">
    <citation type="submission" date="2022-08" db="EMBL/GenBank/DDBJ databases">
        <authorList>
            <person name="Gutierrez-Valencia J."/>
        </authorList>
    </citation>
    <scope>NUCLEOTIDE SEQUENCE</scope>
</reference>
<name>A0AAV0I469_9ROSI</name>
<dbReference type="Proteomes" id="UP001154282">
    <property type="component" value="Unassembled WGS sequence"/>
</dbReference>
<feature type="non-terminal residue" evidence="1">
    <location>
        <position position="65"/>
    </location>
</feature>
<keyword evidence="2" id="KW-1185">Reference proteome</keyword>
<protein>
    <submittedName>
        <fullName evidence="1">Uncharacterized protein</fullName>
    </submittedName>
</protein>
<comment type="caution">
    <text evidence="1">The sequence shown here is derived from an EMBL/GenBank/DDBJ whole genome shotgun (WGS) entry which is preliminary data.</text>
</comment>
<evidence type="ECO:0000313" key="2">
    <source>
        <dbReference type="Proteomes" id="UP001154282"/>
    </source>
</evidence>
<evidence type="ECO:0000313" key="1">
    <source>
        <dbReference type="EMBL" id="CAI0392337.1"/>
    </source>
</evidence>
<organism evidence="1 2">
    <name type="scientific">Linum tenue</name>
    <dbReference type="NCBI Taxonomy" id="586396"/>
    <lineage>
        <taxon>Eukaryota</taxon>
        <taxon>Viridiplantae</taxon>
        <taxon>Streptophyta</taxon>
        <taxon>Embryophyta</taxon>
        <taxon>Tracheophyta</taxon>
        <taxon>Spermatophyta</taxon>
        <taxon>Magnoliopsida</taxon>
        <taxon>eudicotyledons</taxon>
        <taxon>Gunneridae</taxon>
        <taxon>Pentapetalae</taxon>
        <taxon>rosids</taxon>
        <taxon>fabids</taxon>
        <taxon>Malpighiales</taxon>
        <taxon>Linaceae</taxon>
        <taxon>Linum</taxon>
    </lineage>
</organism>
<proteinExistence type="predicted"/>
<sequence length="65" mass="6910">MLPQSPLPHHAALVAPTAPAAIFTPPLPLPPHSSASHHLPSSRCRREVPGVSLIEGFHRKNLLVG</sequence>
<dbReference type="AlphaFoldDB" id="A0AAV0I469"/>
<dbReference type="EMBL" id="CAMGYJ010000003">
    <property type="protein sequence ID" value="CAI0392337.1"/>
    <property type="molecule type" value="Genomic_DNA"/>
</dbReference>
<gene>
    <name evidence="1" type="ORF">LITE_LOCUS7505</name>
</gene>